<accession>V8G9G6</accession>
<keyword evidence="12" id="KW-0697">Rotamase</keyword>
<keyword evidence="4 13" id="KW-0812">Transmembrane</keyword>
<evidence type="ECO:0000313" key="15">
    <source>
        <dbReference type="EMBL" id="ETD72578.1"/>
    </source>
</evidence>
<comment type="caution">
    <text evidence="15">The sequence shown here is derived from an EMBL/GenBank/DDBJ whole genome shotgun (WGS) entry which is preliminary data.</text>
</comment>
<gene>
    <name evidence="15" type="ORF">V757_03400</name>
</gene>
<protein>
    <recommendedName>
        <fullName evidence="10">Periplasmic chaperone PpiD</fullName>
    </recommendedName>
    <alternativeName>
        <fullName evidence="11">Periplasmic folding chaperone</fullName>
    </alternativeName>
</protein>
<dbReference type="PANTHER" id="PTHR47529:SF1">
    <property type="entry name" value="PERIPLASMIC CHAPERONE PPID"/>
    <property type="match status" value="1"/>
</dbReference>
<dbReference type="Pfam" id="PF13624">
    <property type="entry name" value="SurA_N_3"/>
    <property type="match status" value="1"/>
</dbReference>
<evidence type="ECO:0000256" key="4">
    <source>
        <dbReference type="ARBA" id="ARBA00022692"/>
    </source>
</evidence>
<evidence type="ECO:0000259" key="14">
    <source>
        <dbReference type="PROSITE" id="PS50198"/>
    </source>
</evidence>
<evidence type="ECO:0000313" key="16">
    <source>
        <dbReference type="Proteomes" id="UP000018766"/>
    </source>
</evidence>
<evidence type="ECO:0000256" key="8">
    <source>
        <dbReference type="ARBA" id="ARBA00023235"/>
    </source>
</evidence>
<dbReference type="InterPro" id="IPR023058">
    <property type="entry name" value="PPIase_PpiC_CS"/>
</dbReference>
<dbReference type="OrthoDB" id="9812372at2"/>
<keyword evidence="8 12" id="KW-0413">Isomerase</keyword>
<proteinExistence type="inferred from homology"/>
<dbReference type="EMBL" id="AYSV01000054">
    <property type="protein sequence ID" value="ETD72578.1"/>
    <property type="molecule type" value="Genomic_DNA"/>
</dbReference>
<organism evidence="15 16">
    <name type="scientific">Pelistega indica</name>
    <dbReference type="NCBI Taxonomy" id="1414851"/>
    <lineage>
        <taxon>Bacteria</taxon>
        <taxon>Pseudomonadati</taxon>
        <taxon>Pseudomonadota</taxon>
        <taxon>Betaproteobacteria</taxon>
        <taxon>Burkholderiales</taxon>
        <taxon>Alcaligenaceae</taxon>
        <taxon>Pelistega</taxon>
    </lineage>
</organism>
<dbReference type="SUPFAM" id="SSF54534">
    <property type="entry name" value="FKBP-like"/>
    <property type="match status" value="1"/>
</dbReference>
<keyword evidence="6 13" id="KW-0472">Membrane</keyword>
<keyword evidence="5 13" id="KW-1133">Transmembrane helix</keyword>
<dbReference type="PANTHER" id="PTHR47529">
    <property type="entry name" value="PEPTIDYL-PROLYL CIS-TRANS ISOMERASE D"/>
    <property type="match status" value="1"/>
</dbReference>
<dbReference type="RefSeq" id="WP_023949953.1">
    <property type="nucleotide sequence ID" value="NZ_AYSV01000054.1"/>
</dbReference>
<dbReference type="AlphaFoldDB" id="V8G9G6"/>
<dbReference type="InterPro" id="IPR052029">
    <property type="entry name" value="PpiD_chaperone"/>
</dbReference>
<dbReference type="InterPro" id="IPR046357">
    <property type="entry name" value="PPIase_dom_sf"/>
</dbReference>
<dbReference type="PROSITE" id="PS01096">
    <property type="entry name" value="PPIC_PPIASE_1"/>
    <property type="match status" value="1"/>
</dbReference>
<dbReference type="InterPro" id="IPR027304">
    <property type="entry name" value="Trigger_fact/SurA_dom_sf"/>
</dbReference>
<evidence type="ECO:0000256" key="11">
    <source>
        <dbReference type="ARBA" id="ARBA00042775"/>
    </source>
</evidence>
<reference evidence="15 16" key="1">
    <citation type="submission" date="2013-11" db="EMBL/GenBank/DDBJ databases">
        <title>Genomic analysis of Pelistega sp. HM-7.</title>
        <authorList>
            <person name="Kumbhare S.V."/>
            <person name="Shetty S.A."/>
            <person name="Sharma O."/>
            <person name="Dhotre D.P."/>
        </authorList>
    </citation>
    <scope>NUCLEOTIDE SEQUENCE [LARGE SCALE GENOMIC DNA]</scope>
    <source>
        <strain evidence="15 16">HM-7</strain>
    </source>
</reference>
<dbReference type="SUPFAM" id="SSF109998">
    <property type="entry name" value="Triger factor/SurA peptide-binding domain-like"/>
    <property type="match status" value="1"/>
</dbReference>
<dbReference type="Gene3D" id="3.10.50.40">
    <property type="match status" value="1"/>
</dbReference>
<feature type="domain" description="PpiC" evidence="14">
    <location>
        <begin position="266"/>
        <end position="356"/>
    </location>
</feature>
<dbReference type="GO" id="GO:0003755">
    <property type="term" value="F:peptidyl-prolyl cis-trans isomerase activity"/>
    <property type="evidence" value="ECO:0007669"/>
    <property type="project" value="UniProtKB-KW"/>
</dbReference>
<dbReference type="InterPro" id="IPR000297">
    <property type="entry name" value="PPIase_PpiC"/>
</dbReference>
<evidence type="ECO:0000256" key="2">
    <source>
        <dbReference type="ARBA" id="ARBA00022475"/>
    </source>
</evidence>
<comment type="similarity">
    <text evidence="9">Belongs to the PpiD chaperone family.</text>
</comment>
<dbReference type="PROSITE" id="PS50198">
    <property type="entry name" value="PPIC_PPIASE_2"/>
    <property type="match status" value="1"/>
</dbReference>
<comment type="subcellular location">
    <subcellularLocation>
        <location evidence="1">Cell inner membrane</location>
        <topology evidence="1">Single-pass type II membrane protein</topology>
        <orientation evidence="1">Periplasmic side</orientation>
    </subcellularLocation>
</comment>
<evidence type="ECO:0000256" key="12">
    <source>
        <dbReference type="PROSITE-ProRule" id="PRU00278"/>
    </source>
</evidence>
<evidence type="ECO:0000256" key="3">
    <source>
        <dbReference type="ARBA" id="ARBA00022519"/>
    </source>
</evidence>
<dbReference type="GO" id="GO:0005886">
    <property type="term" value="C:plasma membrane"/>
    <property type="evidence" value="ECO:0007669"/>
    <property type="project" value="UniProtKB-SubCell"/>
</dbReference>
<keyword evidence="2" id="KW-1003">Cell membrane</keyword>
<evidence type="ECO:0000256" key="6">
    <source>
        <dbReference type="ARBA" id="ARBA00023136"/>
    </source>
</evidence>
<sequence length="637" mass="70976">MLEFFRRHSRLVMILLFVLVVPSFVFFGVADYQSFNTNEVPLVNVNKQKITQQDFNRSWTQRLNELRESQGQAFDVSKTDTPEAREQWLNALTDRMVVEQTAVNDKFSAPASLVRLQISQLPQAQENGKFSMEAYNRFLTSVGMTAEQYEAYVRNYESLGLVVNPIADNVILPAATLGAIEKSMTEERLVRFRFISAEQFVKDVTLSDDELKQWYEQHNKAFEIPDYVNLDYVLLNQDAAVAQVQTPAEAELETYYKNNLARFSTVERRHLKHIQVADLAKAQEIVAKAKQDPAQFDALAKEFSLDAGTKNSGGDLGMIRRGEIPELDTTVFALAQPGISEPVKMGNDYHVFQVVTIEAGTVKSFAEVKDEVTKEVRLQLASDKFAHLATELTRLVQEQRDSLAPVVDQLGLKVQEVAGISRTGLLSKEEVGDKAVAGTELAKIFDTPRVREVAFSADVYNQQLNSGVIELSPSEFLVVRVKDKVAKHIPTLDQIKGLAESRLKTEKASALAQKDGDSVLAQAQLNATTDGFEPAVPVSRIATNLPDNVLTKVMDAPSDKLPFYVGLSVDNGYLLARIESVTPEKPELKNLFQQFKSRLASIVGVEASKAYTHNLRAKNKVEFLPAAKEAIAGEQKQ</sequence>
<evidence type="ECO:0000256" key="10">
    <source>
        <dbReference type="ARBA" id="ARBA00040743"/>
    </source>
</evidence>
<dbReference type="Pfam" id="PF13145">
    <property type="entry name" value="Rotamase_2"/>
    <property type="match status" value="1"/>
</dbReference>
<evidence type="ECO:0000256" key="1">
    <source>
        <dbReference type="ARBA" id="ARBA00004382"/>
    </source>
</evidence>
<feature type="transmembrane region" description="Helical" evidence="13">
    <location>
        <begin position="12"/>
        <end position="30"/>
    </location>
</feature>
<name>V8G9G6_9BURK</name>
<keyword evidence="7" id="KW-0143">Chaperone</keyword>
<dbReference type="Gene3D" id="1.10.4030.10">
    <property type="entry name" value="Porin chaperone SurA, peptide-binding domain"/>
    <property type="match status" value="1"/>
</dbReference>
<evidence type="ECO:0000256" key="13">
    <source>
        <dbReference type="SAM" id="Phobius"/>
    </source>
</evidence>
<keyword evidence="3" id="KW-0997">Cell inner membrane</keyword>
<keyword evidence="16" id="KW-1185">Reference proteome</keyword>
<evidence type="ECO:0000256" key="5">
    <source>
        <dbReference type="ARBA" id="ARBA00022989"/>
    </source>
</evidence>
<evidence type="ECO:0000256" key="7">
    <source>
        <dbReference type="ARBA" id="ARBA00023186"/>
    </source>
</evidence>
<dbReference type="Proteomes" id="UP000018766">
    <property type="component" value="Unassembled WGS sequence"/>
</dbReference>
<evidence type="ECO:0000256" key="9">
    <source>
        <dbReference type="ARBA" id="ARBA00038408"/>
    </source>
</evidence>